<dbReference type="OrthoDB" id="9806170at2"/>
<dbReference type="PANTHER" id="PTHR43369">
    <property type="entry name" value="PHOSPHORIBOSYLGLYCINAMIDE FORMYLTRANSFERASE"/>
    <property type="match status" value="1"/>
</dbReference>
<reference evidence="6 7" key="1">
    <citation type="journal article" date="2013" name="Int. J. Syst. Evol. Microbiol.">
        <title>Tumebacillus flagellatus sp. nov., an alpha-amylase/pullulanase-producing bacterium isolated from cassava wastewater.</title>
        <authorList>
            <person name="Wang Q."/>
            <person name="Xie N."/>
            <person name="Qin Y."/>
            <person name="Shen N."/>
            <person name="Zhu J."/>
            <person name="Mi H."/>
            <person name="Huang R."/>
        </authorList>
    </citation>
    <scope>NUCLEOTIDE SEQUENCE [LARGE SCALE GENOMIC DNA]</scope>
    <source>
        <strain evidence="6 7">GST4</strain>
    </source>
</reference>
<name>A0A074LLX5_9BACL</name>
<evidence type="ECO:0000259" key="5">
    <source>
        <dbReference type="Pfam" id="PF00551"/>
    </source>
</evidence>
<feature type="binding site" evidence="4">
    <location>
        <begin position="18"/>
        <end position="20"/>
    </location>
    <ligand>
        <name>N(1)-(5-phospho-beta-D-ribosyl)glycinamide</name>
        <dbReference type="ChEBI" id="CHEBI:143788"/>
    </ligand>
</feature>
<comment type="similarity">
    <text evidence="4">Belongs to the GART family.</text>
</comment>
<comment type="caution">
    <text evidence="4">Lacks conserved residue(s) required for the propagation of feature annotation.</text>
</comment>
<keyword evidence="7" id="KW-1185">Reference proteome</keyword>
<dbReference type="GO" id="GO:0006189">
    <property type="term" value="P:'de novo' IMP biosynthetic process"/>
    <property type="evidence" value="ECO:0007669"/>
    <property type="project" value="UniProtKB-UniRule"/>
</dbReference>
<dbReference type="InterPro" id="IPR036477">
    <property type="entry name" value="Formyl_transf_N_sf"/>
</dbReference>
<dbReference type="UniPathway" id="UPA00074">
    <property type="reaction ID" value="UER00126"/>
</dbReference>
<comment type="catalytic activity">
    <reaction evidence="4">
        <text>N(1)-(5-phospho-beta-D-ribosyl)glycinamide + (6R)-10-formyltetrahydrofolate = N(2)-formyl-N(1)-(5-phospho-beta-D-ribosyl)glycinamide + (6S)-5,6,7,8-tetrahydrofolate + H(+)</text>
        <dbReference type="Rhea" id="RHEA:15053"/>
        <dbReference type="ChEBI" id="CHEBI:15378"/>
        <dbReference type="ChEBI" id="CHEBI:57453"/>
        <dbReference type="ChEBI" id="CHEBI:143788"/>
        <dbReference type="ChEBI" id="CHEBI:147286"/>
        <dbReference type="ChEBI" id="CHEBI:195366"/>
        <dbReference type="EC" id="2.1.2.2"/>
    </reaction>
</comment>
<dbReference type="EMBL" id="JMIR01000036">
    <property type="protein sequence ID" value="KEO81545.1"/>
    <property type="molecule type" value="Genomic_DNA"/>
</dbReference>
<feature type="binding site" evidence="4">
    <location>
        <position position="71"/>
    </location>
    <ligand>
        <name>(6R)-10-formyltetrahydrofolate</name>
        <dbReference type="ChEBI" id="CHEBI:195366"/>
    </ligand>
</feature>
<dbReference type="Gene3D" id="3.40.50.170">
    <property type="entry name" value="Formyl transferase, N-terminal domain"/>
    <property type="match status" value="1"/>
</dbReference>
<dbReference type="STRING" id="1157490.EL26_20310"/>
<keyword evidence="2 4" id="KW-0808">Transferase</keyword>
<dbReference type="CDD" id="cd08645">
    <property type="entry name" value="FMT_core_GART"/>
    <property type="match status" value="1"/>
</dbReference>
<dbReference type="AlphaFoldDB" id="A0A074LLX5"/>
<evidence type="ECO:0000256" key="1">
    <source>
        <dbReference type="ARBA" id="ARBA00005054"/>
    </source>
</evidence>
<comment type="caution">
    <text evidence="6">The sequence shown here is derived from an EMBL/GenBank/DDBJ whole genome shotgun (WGS) entry which is preliminary data.</text>
</comment>
<dbReference type="GO" id="GO:0004644">
    <property type="term" value="F:phosphoribosylglycinamide formyltransferase activity"/>
    <property type="evidence" value="ECO:0007669"/>
    <property type="project" value="UniProtKB-UniRule"/>
</dbReference>
<comment type="pathway">
    <text evidence="1 4">Purine metabolism; IMP biosynthesis via de novo pathway; N(2)-formyl-N(1)-(5-phospho-D-ribosyl)glycinamide from N(1)-(5-phospho-D-ribosyl)glycinamide (10-formyl THF route): step 1/1.</text>
</comment>
<evidence type="ECO:0000256" key="3">
    <source>
        <dbReference type="ARBA" id="ARBA00022755"/>
    </source>
</evidence>
<dbReference type="HAMAP" id="MF_01930">
    <property type="entry name" value="PurN"/>
    <property type="match status" value="1"/>
</dbReference>
<evidence type="ECO:0000313" key="7">
    <source>
        <dbReference type="Proteomes" id="UP000027931"/>
    </source>
</evidence>
<dbReference type="RefSeq" id="WP_038092912.1">
    <property type="nucleotide sequence ID" value="NZ_JMIR01000036.1"/>
</dbReference>
<feature type="domain" description="Formyl transferase N-terminal" evidence="5">
    <location>
        <begin position="9"/>
        <end position="188"/>
    </location>
</feature>
<dbReference type="GO" id="GO:0005829">
    <property type="term" value="C:cytosol"/>
    <property type="evidence" value="ECO:0007669"/>
    <property type="project" value="TreeGrafter"/>
</dbReference>
<dbReference type="InterPro" id="IPR002376">
    <property type="entry name" value="Formyl_transf_N"/>
</dbReference>
<dbReference type="InterPro" id="IPR004607">
    <property type="entry name" value="GART"/>
</dbReference>
<evidence type="ECO:0000256" key="2">
    <source>
        <dbReference type="ARBA" id="ARBA00022679"/>
    </source>
</evidence>
<feature type="active site" description="Proton donor" evidence="4">
    <location>
        <position position="115"/>
    </location>
</feature>
<organism evidence="6 7">
    <name type="scientific">Tumebacillus flagellatus</name>
    <dbReference type="NCBI Taxonomy" id="1157490"/>
    <lineage>
        <taxon>Bacteria</taxon>
        <taxon>Bacillati</taxon>
        <taxon>Bacillota</taxon>
        <taxon>Bacilli</taxon>
        <taxon>Bacillales</taxon>
        <taxon>Alicyclobacillaceae</taxon>
        <taxon>Tumebacillus</taxon>
    </lineage>
</organism>
<evidence type="ECO:0000313" key="6">
    <source>
        <dbReference type="EMBL" id="KEO81545.1"/>
    </source>
</evidence>
<dbReference type="Proteomes" id="UP000027931">
    <property type="component" value="Unassembled WGS sequence"/>
</dbReference>
<accession>A0A074LLX5</accession>
<dbReference type="NCBIfam" id="TIGR00639">
    <property type="entry name" value="PurN"/>
    <property type="match status" value="1"/>
</dbReference>
<dbReference type="PANTHER" id="PTHR43369:SF2">
    <property type="entry name" value="PHOSPHORIBOSYLGLYCINAMIDE FORMYLTRANSFERASE"/>
    <property type="match status" value="1"/>
</dbReference>
<dbReference type="SUPFAM" id="SSF53328">
    <property type="entry name" value="Formyltransferase"/>
    <property type="match status" value="1"/>
</dbReference>
<gene>
    <name evidence="4" type="primary">purN</name>
    <name evidence="6" type="ORF">EL26_20310</name>
</gene>
<sequence>MSAAAKKRKFAIFASGSGSNAQVLFERAADGTIPGEVACLVCDRPGAGVLERAEKAGVPALVYRPRDFADKAAYEAELVRELRARGVEFVVLAGYMRLCGPTFLEAYGGRTINVHPSLLPMFPGATAIADAFAAGVKYTGVTVHFIDEGMDTGPILRQETVHVEADDTLESLAAKIHEVEHRLLPEVTRLLVSGELRME</sequence>
<dbReference type="eggNOG" id="COG0299">
    <property type="taxonomic scope" value="Bacteria"/>
</dbReference>
<dbReference type="EC" id="2.1.2.2" evidence="4"/>
<dbReference type="Pfam" id="PF00551">
    <property type="entry name" value="Formyl_trans_N"/>
    <property type="match status" value="1"/>
</dbReference>
<keyword evidence="3 4" id="KW-0658">Purine biosynthesis</keyword>
<evidence type="ECO:0000256" key="4">
    <source>
        <dbReference type="HAMAP-Rule" id="MF_01930"/>
    </source>
</evidence>
<feature type="binding site" evidence="4">
    <location>
        <position position="113"/>
    </location>
    <ligand>
        <name>(6R)-10-formyltetrahydrofolate</name>
        <dbReference type="ChEBI" id="CHEBI:195366"/>
    </ligand>
</feature>
<feature type="site" description="Raises pKa of active site His" evidence="4">
    <location>
        <position position="151"/>
    </location>
</feature>
<protein>
    <recommendedName>
        <fullName evidence="4">Phosphoribosylglycinamide formyltransferase</fullName>
        <ecNumber evidence="4">2.1.2.2</ecNumber>
    </recommendedName>
    <alternativeName>
        <fullName evidence="4">5'-phosphoribosylglycinamide transformylase</fullName>
    </alternativeName>
    <alternativeName>
        <fullName evidence="4">GAR transformylase</fullName>
        <shortName evidence="4">GART</shortName>
    </alternativeName>
</protein>
<comment type="function">
    <text evidence="4">Catalyzes the transfer of a formyl group from 10-formyltetrahydrofolate to 5-phospho-ribosyl-glycinamide (GAR), producing 5-phospho-ribosyl-N-formylglycinamide (FGAR) and tetrahydrofolate.</text>
</comment>
<proteinExistence type="inferred from homology"/>